<evidence type="ECO:0000256" key="11">
    <source>
        <dbReference type="RuleBase" id="RU362068"/>
    </source>
</evidence>
<dbReference type="Proteomes" id="UP000269097">
    <property type="component" value="Chromosome"/>
</dbReference>
<feature type="domain" description="Ketopantoate reductase N-terminal" evidence="12">
    <location>
        <begin position="8"/>
        <end position="160"/>
    </location>
</feature>
<comment type="catalytic activity">
    <reaction evidence="10 11">
        <text>(R)-pantoate + NADP(+) = 2-dehydropantoate + NADPH + H(+)</text>
        <dbReference type="Rhea" id="RHEA:16233"/>
        <dbReference type="ChEBI" id="CHEBI:11561"/>
        <dbReference type="ChEBI" id="CHEBI:15378"/>
        <dbReference type="ChEBI" id="CHEBI:15980"/>
        <dbReference type="ChEBI" id="CHEBI:57783"/>
        <dbReference type="ChEBI" id="CHEBI:58349"/>
        <dbReference type="EC" id="1.1.1.169"/>
    </reaction>
</comment>
<dbReference type="KEGG" id="coh:EAV92_03910"/>
<keyword evidence="15" id="KW-1185">Reference proteome</keyword>
<dbReference type="SUPFAM" id="SSF51735">
    <property type="entry name" value="NAD(P)-binding Rossmann-fold domains"/>
    <property type="match status" value="1"/>
</dbReference>
<dbReference type="PANTHER" id="PTHR43765">
    <property type="entry name" value="2-DEHYDROPANTOATE 2-REDUCTASE-RELATED"/>
    <property type="match status" value="1"/>
</dbReference>
<dbReference type="InterPro" id="IPR003710">
    <property type="entry name" value="ApbA"/>
</dbReference>
<feature type="domain" description="Ketopantoate reductase C-terminal" evidence="13">
    <location>
        <begin position="195"/>
        <end position="318"/>
    </location>
</feature>
<dbReference type="InterPro" id="IPR050838">
    <property type="entry name" value="Ketopantoate_reductase"/>
</dbReference>
<comment type="similarity">
    <text evidence="3 11">Belongs to the ketopantoate reductase family.</text>
</comment>
<dbReference type="UniPathway" id="UPA00028">
    <property type="reaction ID" value="UER00004"/>
</dbReference>
<comment type="function">
    <text evidence="1 11">Catalyzes the NADPH-dependent reduction of ketopantoate into pantoic acid.</text>
</comment>
<dbReference type="GO" id="GO:0050661">
    <property type="term" value="F:NADP binding"/>
    <property type="evidence" value="ECO:0007669"/>
    <property type="project" value="TreeGrafter"/>
</dbReference>
<keyword evidence="7 11" id="KW-0521">NADP</keyword>
<evidence type="ECO:0000256" key="9">
    <source>
        <dbReference type="ARBA" id="ARBA00032024"/>
    </source>
</evidence>
<dbReference type="GO" id="GO:0015940">
    <property type="term" value="P:pantothenate biosynthetic process"/>
    <property type="evidence" value="ECO:0007669"/>
    <property type="project" value="UniProtKB-UniPathway"/>
</dbReference>
<evidence type="ECO:0000259" key="13">
    <source>
        <dbReference type="Pfam" id="PF08546"/>
    </source>
</evidence>
<evidence type="ECO:0000256" key="4">
    <source>
        <dbReference type="ARBA" id="ARBA00013014"/>
    </source>
</evidence>
<dbReference type="GO" id="GO:0005737">
    <property type="term" value="C:cytoplasm"/>
    <property type="evidence" value="ECO:0007669"/>
    <property type="project" value="TreeGrafter"/>
</dbReference>
<name>A0A3G3JVC1_9BACL</name>
<dbReference type="PANTHER" id="PTHR43765:SF2">
    <property type="entry name" value="2-DEHYDROPANTOATE 2-REDUCTASE"/>
    <property type="match status" value="1"/>
</dbReference>
<dbReference type="SUPFAM" id="SSF48179">
    <property type="entry name" value="6-phosphogluconate dehydrogenase C-terminal domain-like"/>
    <property type="match status" value="1"/>
</dbReference>
<evidence type="ECO:0000256" key="1">
    <source>
        <dbReference type="ARBA" id="ARBA00002919"/>
    </source>
</evidence>
<dbReference type="EMBL" id="CP033433">
    <property type="protein sequence ID" value="AYQ71791.1"/>
    <property type="molecule type" value="Genomic_DNA"/>
</dbReference>
<dbReference type="Gene3D" id="1.10.1040.10">
    <property type="entry name" value="N-(1-d-carboxylethyl)-l-norvaline Dehydrogenase, domain 2"/>
    <property type="match status" value="1"/>
</dbReference>
<evidence type="ECO:0000256" key="8">
    <source>
        <dbReference type="ARBA" id="ARBA00023002"/>
    </source>
</evidence>
<evidence type="ECO:0000256" key="5">
    <source>
        <dbReference type="ARBA" id="ARBA00019465"/>
    </source>
</evidence>
<dbReference type="NCBIfam" id="TIGR00745">
    <property type="entry name" value="apbA_panE"/>
    <property type="match status" value="1"/>
</dbReference>
<accession>A0A3G3JVC1</accession>
<dbReference type="EC" id="1.1.1.169" evidence="4 11"/>
<evidence type="ECO:0000256" key="3">
    <source>
        <dbReference type="ARBA" id="ARBA00007870"/>
    </source>
</evidence>
<dbReference type="Gene3D" id="3.40.50.720">
    <property type="entry name" value="NAD(P)-binding Rossmann-like Domain"/>
    <property type="match status" value="1"/>
</dbReference>
<evidence type="ECO:0000256" key="10">
    <source>
        <dbReference type="ARBA" id="ARBA00048793"/>
    </source>
</evidence>
<evidence type="ECO:0000259" key="12">
    <source>
        <dbReference type="Pfam" id="PF02558"/>
    </source>
</evidence>
<sequence length="326" mass="34631">MQETMKGVAVFGGGALGMLLAGKLALAEVPVTVWTRTEGQAAKIREAGISIEQPGRDPAQAVRLDAAAFGDVHPGYEGIVLVALKQTSLNEPLLAEMRRKLGEGAGIVLFQNGIGHVERAASFLPGRELLAAVTTEGALRIGETAVRHTGSGETWIGRWEPEADTPADSGKPSLPEAAANALEKAGFSVFVSNQIRERMLRKLLVNAVINPLTALWRVTNGELPATPERLSAMRALFRETEGILRLHGLRNADDDELWETVLGVCTATAANRSSMLQDVDAGRETEIDAMNGAVSRMGEASGMEAPWNAAVTALVKAILSPKERGV</sequence>
<comment type="pathway">
    <text evidence="2 11">Cofactor biosynthesis; (R)-pantothenate biosynthesis; (R)-pantoate from 3-methyl-2-oxobutanoate: step 2/2.</text>
</comment>
<evidence type="ECO:0000256" key="6">
    <source>
        <dbReference type="ARBA" id="ARBA00022655"/>
    </source>
</evidence>
<gene>
    <name evidence="14" type="ORF">EAV92_03910</name>
</gene>
<dbReference type="InterPro" id="IPR013328">
    <property type="entry name" value="6PGD_dom2"/>
</dbReference>
<evidence type="ECO:0000256" key="2">
    <source>
        <dbReference type="ARBA" id="ARBA00004994"/>
    </source>
</evidence>
<reference evidence="14 15" key="1">
    <citation type="submission" date="2018-10" db="EMBL/GenBank/DDBJ databases">
        <title>Genome Sequence of Cohnella sp.</title>
        <authorList>
            <person name="Srinivasan S."/>
            <person name="Kim M.K."/>
        </authorList>
    </citation>
    <scope>NUCLEOTIDE SEQUENCE [LARGE SCALE GENOMIC DNA]</scope>
    <source>
        <strain evidence="14 15">18JY8-7</strain>
    </source>
</reference>
<keyword evidence="6 11" id="KW-0566">Pantothenate biosynthesis</keyword>
<dbReference type="InterPro" id="IPR013752">
    <property type="entry name" value="KPA_reductase"/>
</dbReference>
<protein>
    <recommendedName>
        <fullName evidence="5 11">2-dehydropantoate 2-reductase</fullName>
        <ecNumber evidence="4 11">1.1.1.169</ecNumber>
    </recommendedName>
    <alternativeName>
        <fullName evidence="9 11">Ketopantoate reductase</fullName>
    </alternativeName>
</protein>
<dbReference type="Pfam" id="PF08546">
    <property type="entry name" value="ApbA_C"/>
    <property type="match status" value="1"/>
</dbReference>
<evidence type="ECO:0000313" key="14">
    <source>
        <dbReference type="EMBL" id="AYQ71791.1"/>
    </source>
</evidence>
<dbReference type="GO" id="GO:0008677">
    <property type="term" value="F:2-dehydropantoate 2-reductase activity"/>
    <property type="evidence" value="ECO:0007669"/>
    <property type="project" value="UniProtKB-EC"/>
</dbReference>
<dbReference type="InterPro" id="IPR036291">
    <property type="entry name" value="NAD(P)-bd_dom_sf"/>
</dbReference>
<dbReference type="Pfam" id="PF02558">
    <property type="entry name" value="ApbA"/>
    <property type="match status" value="1"/>
</dbReference>
<evidence type="ECO:0000256" key="7">
    <source>
        <dbReference type="ARBA" id="ARBA00022857"/>
    </source>
</evidence>
<organism evidence="14 15">
    <name type="scientific">Cohnella candidum</name>
    <dbReference type="NCBI Taxonomy" id="2674991"/>
    <lineage>
        <taxon>Bacteria</taxon>
        <taxon>Bacillati</taxon>
        <taxon>Bacillota</taxon>
        <taxon>Bacilli</taxon>
        <taxon>Bacillales</taxon>
        <taxon>Paenibacillaceae</taxon>
        <taxon>Cohnella</taxon>
    </lineage>
</organism>
<proteinExistence type="inferred from homology"/>
<keyword evidence="8 11" id="KW-0560">Oxidoreductase</keyword>
<dbReference type="AlphaFoldDB" id="A0A3G3JVC1"/>
<dbReference type="InterPro" id="IPR013332">
    <property type="entry name" value="KPR_N"/>
</dbReference>
<evidence type="ECO:0000313" key="15">
    <source>
        <dbReference type="Proteomes" id="UP000269097"/>
    </source>
</evidence>
<dbReference type="InterPro" id="IPR008927">
    <property type="entry name" value="6-PGluconate_DH-like_C_sf"/>
</dbReference>